<protein>
    <submittedName>
        <fullName evidence="5">AAA-like domain-containing protein</fullName>
    </submittedName>
</protein>
<keyword evidence="6" id="KW-1185">Reference proteome</keyword>
<dbReference type="PRINTS" id="PR00320">
    <property type="entry name" value="GPROTEINBRPT"/>
</dbReference>
<dbReference type="Gene3D" id="2.130.10.10">
    <property type="entry name" value="YVTN repeat-like/Quinoprotein amine dehydrogenase"/>
    <property type="match status" value="3"/>
</dbReference>
<evidence type="ECO:0000256" key="3">
    <source>
        <dbReference type="PROSITE-ProRule" id="PRU00221"/>
    </source>
</evidence>
<dbReference type="Gene3D" id="1.25.40.10">
    <property type="entry name" value="Tetratricopeptide repeat domain"/>
    <property type="match status" value="1"/>
</dbReference>
<feature type="repeat" description="WD" evidence="3">
    <location>
        <begin position="846"/>
        <end position="878"/>
    </location>
</feature>
<dbReference type="SUPFAM" id="SSF50998">
    <property type="entry name" value="Quinoprotein alcohol dehydrogenase-like"/>
    <property type="match status" value="1"/>
</dbReference>
<dbReference type="InterPro" id="IPR027417">
    <property type="entry name" value="P-loop_NTPase"/>
</dbReference>
<reference evidence="5" key="1">
    <citation type="journal article" date="2015" name="ISME J.">
        <title>Draft Genome Sequence of Streptomyces incarnatus NRRL8089, which Produces the Nucleoside Antibiotic Sinefungin.</title>
        <authorList>
            <person name="Oshima K."/>
            <person name="Hattori M."/>
            <person name="Shimizu H."/>
            <person name="Fukuda K."/>
            <person name="Nemoto M."/>
            <person name="Inagaki K."/>
            <person name="Tamura T."/>
        </authorList>
    </citation>
    <scope>NUCLEOTIDE SEQUENCE</scope>
    <source>
        <strain evidence="5">FACHB-1375</strain>
    </source>
</reference>
<dbReference type="InterPro" id="IPR015943">
    <property type="entry name" value="WD40/YVTN_repeat-like_dom_sf"/>
</dbReference>
<accession>A0A926VL58</accession>
<dbReference type="PROSITE" id="PS50082">
    <property type="entry name" value="WD_REPEATS_2"/>
    <property type="match status" value="12"/>
</dbReference>
<name>A0A926VL58_9CYAN</name>
<evidence type="ECO:0000313" key="6">
    <source>
        <dbReference type="Proteomes" id="UP000641646"/>
    </source>
</evidence>
<dbReference type="PROSITE" id="PS50294">
    <property type="entry name" value="WD_REPEATS_REGION"/>
    <property type="match status" value="12"/>
</dbReference>
<evidence type="ECO:0000256" key="4">
    <source>
        <dbReference type="SAM" id="Coils"/>
    </source>
</evidence>
<reference evidence="5" key="2">
    <citation type="submission" date="2020-08" db="EMBL/GenBank/DDBJ databases">
        <authorList>
            <person name="Chen M."/>
            <person name="Teng W."/>
            <person name="Zhao L."/>
            <person name="Hu C."/>
            <person name="Zhou Y."/>
            <person name="Han B."/>
            <person name="Song L."/>
            <person name="Shu W."/>
        </authorList>
    </citation>
    <scope>NUCLEOTIDE SEQUENCE</scope>
    <source>
        <strain evidence="5">FACHB-1375</strain>
    </source>
</reference>
<dbReference type="SUPFAM" id="SSF48452">
    <property type="entry name" value="TPR-like"/>
    <property type="match status" value="1"/>
</dbReference>
<evidence type="ECO:0000256" key="1">
    <source>
        <dbReference type="ARBA" id="ARBA00022574"/>
    </source>
</evidence>
<dbReference type="InterPro" id="IPR001680">
    <property type="entry name" value="WD40_rpt"/>
</dbReference>
<dbReference type="Pfam" id="PF00400">
    <property type="entry name" value="WD40"/>
    <property type="match status" value="12"/>
</dbReference>
<dbReference type="EMBL" id="JACJPW010000083">
    <property type="protein sequence ID" value="MBD2184454.1"/>
    <property type="molecule type" value="Genomic_DNA"/>
</dbReference>
<feature type="coiled-coil region" evidence="4">
    <location>
        <begin position="414"/>
        <end position="441"/>
    </location>
</feature>
<dbReference type="Proteomes" id="UP000641646">
    <property type="component" value="Unassembled WGS sequence"/>
</dbReference>
<feature type="repeat" description="WD" evidence="3">
    <location>
        <begin position="805"/>
        <end position="837"/>
    </location>
</feature>
<comment type="caution">
    <text evidence="5">The sequence shown here is derived from an EMBL/GenBank/DDBJ whole genome shotgun (WGS) entry which is preliminary data.</text>
</comment>
<dbReference type="InterPro" id="IPR011047">
    <property type="entry name" value="Quinoprotein_ADH-like_sf"/>
</dbReference>
<feature type="repeat" description="WD" evidence="3">
    <location>
        <begin position="682"/>
        <end position="714"/>
    </location>
</feature>
<feature type="repeat" description="WD" evidence="3">
    <location>
        <begin position="600"/>
        <end position="632"/>
    </location>
</feature>
<feature type="repeat" description="WD" evidence="3">
    <location>
        <begin position="887"/>
        <end position="919"/>
    </location>
</feature>
<evidence type="ECO:0000313" key="5">
    <source>
        <dbReference type="EMBL" id="MBD2184454.1"/>
    </source>
</evidence>
<feature type="repeat" description="WD" evidence="3">
    <location>
        <begin position="723"/>
        <end position="755"/>
    </location>
</feature>
<dbReference type="CDD" id="cd00200">
    <property type="entry name" value="WD40"/>
    <property type="match status" value="1"/>
</dbReference>
<feature type="repeat" description="WD" evidence="3">
    <location>
        <begin position="518"/>
        <end position="550"/>
    </location>
</feature>
<keyword evidence="2" id="KW-0677">Repeat</keyword>
<feature type="repeat" description="WD" evidence="3">
    <location>
        <begin position="928"/>
        <end position="960"/>
    </location>
</feature>
<proteinExistence type="predicted"/>
<dbReference type="RefSeq" id="WP_190470859.1">
    <property type="nucleotide sequence ID" value="NZ_JACJPW010000083.1"/>
</dbReference>
<feature type="repeat" description="WD" evidence="3">
    <location>
        <begin position="764"/>
        <end position="796"/>
    </location>
</feature>
<dbReference type="PANTHER" id="PTHR19848">
    <property type="entry name" value="WD40 REPEAT PROTEIN"/>
    <property type="match status" value="1"/>
</dbReference>
<dbReference type="InterPro" id="IPR011990">
    <property type="entry name" value="TPR-like_helical_dom_sf"/>
</dbReference>
<keyword evidence="4" id="KW-0175">Coiled coil</keyword>
<feature type="repeat" description="WD" evidence="3">
    <location>
        <begin position="559"/>
        <end position="591"/>
    </location>
</feature>
<dbReference type="InterPro" id="IPR020472">
    <property type="entry name" value="WD40_PAC1"/>
</dbReference>
<evidence type="ECO:0000256" key="2">
    <source>
        <dbReference type="ARBA" id="ARBA00022737"/>
    </source>
</evidence>
<sequence length="1263" mass="141808">MANYHYQIGGSLPIDAPSYVTRQADEDLYQGLKAGEFCYVLNSRQMGKSSLKVRVMQRLKAEGVNCVAIDITAIGTTNITPEEWYFSMMDSIVGSLDLYDEFDLDSWWEDNNKLSDVQKFSKFIATVLLKLIPDGIVIFVDEIDSVLALPFKLDDFFAFIRDCYNRRADRLKYQRLTFALIGVATPSDLIGDKRRTPFNIGRAIELTGFKLNEVQPLAVGLAEKSSNPQILIQSILDWTGGQPFLTQKLCSLILKCEEPIPAGEENEWLARLVQKRIVENWESNDEPEHLRTIRDRLLINQHKASRLLGLYQRILQQNLQAERNQDEAELRLSGLVVKQDNRLKVYNRIYAAVFNGHWLEQELAKLRPYAESFNAWVASHHQDESRLLRGQALRDALNWANNKNLSSEDYRFLEASHRLEYQETERELEAQRKANQILAEAHQKAELALAVADVRLAVAAAQERFLQRQPFQSLIESLKAAQNLKKINRSLWDRDSIQGLVFTVLDRAIHQIQEYNTLNGHSDRVIGVSFSPDGELIASASWDKTVKLWKRDGTLWKTLNGHSDEVYGVSFSPDGELIASGSWDKTVKLWKRDGTPVTTLNGHSDGIEAVSFSPDGELIASGSWDKTVKLWKRDGTLWKTLDGHTDGVMGVSFSPDGEWIASGSRDKTVKLWKRDGTLWKTLDGHTDGVMGVSFSPNGEWIASGSRDKTVKLWKRDGILVTTLNGHSNEVWAVSFSRNEELIASGSLDKTVKLWKRGGTLVTTLNGHSGGVGGVSFSPDGELIASGSVDKTVKLWKRDGTLWKTFNGHSDGVIGVSFSPDGELIASGSVDKTAKLWKRDGTLVKTLSGHSSEVWAVSFSPDGELIASGSADKTVKLWKRDGTLWKTLNGHSNAVTGVSFSPDGELIASGSWDKTVKLWQRDGTLWKTLNGHTERVYGVSFSPNGELIASGSRDKTVKLWKRDGTLWKTFNGHSDTVYGVSFSQDGEWIASASVDKTVKLWHLNIDIDDLVALGCHWLKDYFITHPEIKQELSICQDREVLQSTPLLLFTQAQELAKNGSVSESLALFLEASKLDANLQFSSEEDIYKPVASYWLEQGRYYISIEDFQRVNVLVSRAMKLDRTLKINPLEAEIKNKLVGYFLKDKEIIKAIQTYQELIKLDLEVDISARDLNELCWYGSIYGYAKDALTAGENAVKLAPNDGNIRDSRGLARALNGDTKGAIEDFQAFIEYSNDEEKKAQRKTWIEALDSGKNPFTPDELKRLQ</sequence>
<feature type="repeat" description="WD" evidence="3">
    <location>
        <begin position="969"/>
        <end position="1003"/>
    </location>
</feature>
<dbReference type="PANTHER" id="PTHR19848:SF8">
    <property type="entry name" value="F-BOX AND WD REPEAT DOMAIN CONTAINING 7"/>
    <property type="match status" value="1"/>
</dbReference>
<dbReference type="Pfam" id="PF14516">
    <property type="entry name" value="AAA_35"/>
    <property type="match status" value="1"/>
</dbReference>
<dbReference type="SMART" id="SM00320">
    <property type="entry name" value="WD40"/>
    <property type="match status" value="12"/>
</dbReference>
<dbReference type="Gene3D" id="3.40.50.300">
    <property type="entry name" value="P-loop containing nucleotide triphosphate hydrolases"/>
    <property type="match status" value="1"/>
</dbReference>
<gene>
    <name evidence="5" type="ORF">H6G03_25870</name>
</gene>
<feature type="repeat" description="WD" evidence="3">
    <location>
        <begin position="641"/>
        <end position="673"/>
    </location>
</feature>
<organism evidence="5 6">
    <name type="scientific">Aerosakkonema funiforme FACHB-1375</name>
    <dbReference type="NCBI Taxonomy" id="2949571"/>
    <lineage>
        <taxon>Bacteria</taxon>
        <taxon>Bacillati</taxon>
        <taxon>Cyanobacteriota</taxon>
        <taxon>Cyanophyceae</taxon>
        <taxon>Oscillatoriophycideae</taxon>
        <taxon>Aerosakkonematales</taxon>
        <taxon>Aerosakkonemataceae</taxon>
        <taxon>Aerosakkonema</taxon>
    </lineage>
</organism>
<keyword evidence="1 3" id="KW-0853">WD repeat</keyword>
<dbReference type="SUPFAM" id="SSF101898">
    <property type="entry name" value="NHL repeat"/>
    <property type="match status" value="1"/>
</dbReference>
<dbReference type="SUPFAM" id="SSF52540">
    <property type="entry name" value="P-loop containing nucleoside triphosphate hydrolases"/>
    <property type="match status" value="1"/>
</dbReference>
<dbReference type="AlphaFoldDB" id="A0A926VL58"/>